<dbReference type="InterPro" id="IPR053219">
    <property type="entry name" value="GPCR_Dmsr-1"/>
</dbReference>
<comment type="subcellular location">
    <subcellularLocation>
        <location evidence="1">Membrane</location>
    </subcellularLocation>
</comment>
<keyword evidence="3 6" id="KW-0812">Transmembrane</keyword>
<dbReference type="InterPro" id="IPR017452">
    <property type="entry name" value="GPCR_Rhodpsn_7TM"/>
</dbReference>
<evidence type="ECO:0000256" key="4">
    <source>
        <dbReference type="ARBA" id="ARBA00022989"/>
    </source>
</evidence>
<dbReference type="Gene3D" id="1.20.1070.10">
    <property type="entry name" value="Rhodopsin 7-helix transmembrane proteins"/>
    <property type="match status" value="1"/>
</dbReference>
<feature type="transmembrane region" description="Helical" evidence="6">
    <location>
        <begin position="270"/>
        <end position="297"/>
    </location>
</feature>
<feature type="transmembrane region" description="Helical" evidence="6">
    <location>
        <begin position="373"/>
        <end position="391"/>
    </location>
</feature>
<sequence>MFLKLGANRPQPQPSAADMADYYQQLLSQMRNRSEALRQSGLSHEGLQALFNFTEADLEFLFNTSRDPEPVVPAYCEGTLREVAAGYRQIHGYASLLVCVFGTIANLLNIIVLTRKELAGTPINRILTGIAVADMLVMLEYIPFSTYMYVLMPPGVRQLTHAEAVFILVHMHFSQLMHTVSICLTLTLALWRYLAIQFPHRSHTMCSDKRCTLAIMGAFTLPVLICIPSYLVFSVRATQVTENNQVVTLYHLDLSDLAKRDDEFLYIASFWLYAVVVKLLPCAVLTVVSYWLVALLWQVNERKQRLRCDVFPTPDAPRTYKPEKRVDRTTKMLVAVLLLFLITEIPQGVLGLLSGILGRCFFKNCYHQLGEMMDILALINGAINFILYCSMSRQFRETFGKMFKPKLLAKCAPPNTEVQSTYV</sequence>
<keyword evidence="5 6" id="KW-0472">Membrane</keyword>
<comment type="similarity">
    <text evidence="2">Belongs to the G-protein coupled receptor 1 family.</text>
</comment>
<dbReference type="InterPro" id="IPR019427">
    <property type="entry name" value="7TM_GPCR_serpentine_rcpt_Srw"/>
</dbReference>
<evidence type="ECO:0000259" key="7">
    <source>
        <dbReference type="PROSITE" id="PS50262"/>
    </source>
</evidence>
<feature type="transmembrane region" description="Helical" evidence="6">
    <location>
        <begin position="212"/>
        <end position="233"/>
    </location>
</feature>
<evidence type="ECO:0000256" key="6">
    <source>
        <dbReference type="SAM" id="Phobius"/>
    </source>
</evidence>
<proteinExistence type="inferred from homology"/>
<evidence type="ECO:0000256" key="3">
    <source>
        <dbReference type="ARBA" id="ARBA00022692"/>
    </source>
</evidence>
<feature type="transmembrane region" description="Helical" evidence="6">
    <location>
        <begin position="164"/>
        <end position="191"/>
    </location>
</feature>
<feature type="transmembrane region" description="Helical" evidence="6">
    <location>
        <begin position="126"/>
        <end position="144"/>
    </location>
</feature>
<evidence type="ECO:0000313" key="8">
    <source>
        <dbReference type="EMBL" id="JAS82833.1"/>
    </source>
</evidence>
<reference evidence="8" key="1">
    <citation type="submission" date="2015-11" db="EMBL/GenBank/DDBJ databases">
        <title>De novo transcriptome assembly of four potential Pierce s Disease insect vectors from Arizona vineyards.</title>
        <authorList>
            <person name="Tassone E.E."/>
        </authorList>
    </citation>
    <scope>NUCLEOTIDE SEQUENCE</scope>
</reference>
<gene>
    <name evidence="8" type="ORF">g.12391</name>
</gene>
<dbReference type="PANTHER" id="PTHR46273:SF4">
    <property type="entry name" value="AT19640P"/>
    <property type="match status" value="1"/>
</dbReference>
<dbReference type="PROSITE" id="PS50262">
    <property type="entry name" value="G_PROTEIN_RECEP_F1_2"/>
    <property type="match status" value="1"/>
</dbReference>
<dbReference type="PANTHER" id="PTHR46273">
    <property type="entry name" value="MYOSUPPRESSIN RECEPTOR 1, ISOFORM B-RELATED"/>
    <property type="match status" value="1"/>
</dbReference>
<dbReference type="PRINTS" id="PR00237">
    <property type="entry name" value="GPCRRHODOPSN"/>
</dbReference>
<keyword evidence="4 6" id="KW-1133">Transmembrane helix</keyword>
<feature type="domain" description="G-protein coupled receptors family 1 profile" evidence="7">
    <location>
        <begin position="105"/>
        <end position="388"/>
    </location>
</feature>
<feature type="transmembrane region" description="Helical" evidence="6">
    <location>
        <begin position="332"/>
        <end position="353"/>
    </location>
</feature>
<dbReference type="GO" id="GO:0005886">
    <property type="term" value="C:plasma membrane"/>
    <property type="evidence" value="ECO:0007669"/>
    <property type="project" value="TreeGrafter"/>
</dbReference>
<dbReference type="InterPro" id="IPR000276">
    <property type="entry name" value="GPCR_Rhodpsn"/>
</dbReference>
<evidence type="ECO:0000256" key="1">
    <source>
        <dbReference type="ARBA" id="ARBA00004370"/>
    </source>
</evidence>
<organism evidence="8">
    <name type="scientific">Homalodisca liturata</name>
    <dbReference type="NCBI Taxonomy" id="320908"/>
    <lineage>
        <taxon>Eukaryota</taxon>
        <taxon>Metazoa</taxon>
        <taxon>Ecdysozoa</taxon>
        <taxon>Arthropoda</taxon>
        <taxon>Hexapoda</taxon>
        <taxon>Insecta</taxon>
        <taxon>Pterygota</taxon>
        <taxon>Neoptera</taxon>
        <taxon>Paraneoptera</taxon>
        <taxon>Hemiptera</taxon>
        <taxon>Auchenorrhyncha</taxon>
        <taxon>Membracoidea</taxon>
        <taxon>Cicadellidae</taxon>
        <taxon>Cicadellinae</taxon>
        <taxon>Proconiini</taxon>
        <taxon>Homalodisca</taxon>
    </lineage>
</organism>
<evidence type="ECO:0000256" key="5">
    <source>
        <dbReference type="ARBA" id="ARBA00023136"/>
    </source>
</evidence>
<evidence type="ECO:0000256" key="2">
    <source>
        <dbReference type="ARBA" id="ARBA00010663"/>
    </source>
</evidence>
<dbReference type="GO" id="GO:0008528">
    <property type="term" value="F:G protein-coupled peptide receptor activity"/>
    <property type="evidence" value="ECO:0007669"/>
    <property type="project" value="InterPro"/>
</dbReference>
<accession>A0A1B6I7F6</accession>
<dbReference type="CDD" id="cd14978">
    <property type="entry name" value="7tmA_FMRFamide_R-like"/>
    <property type="match status" value="1"/>
</dbReference>
<feature type="transmembrane region" description="Helical" evidence="6">
    <location>
        <begin position="90"/>
        <end position="114"/>
    </location>
</feature>
<dbReference type="EMBL" id="GECU01024873">
    <property type="protein sequence ID" value="JAS82833.1"/>
    <property type="molecule type" value="Transcribed_RNA"/>
</dbReference>
<dbReference type="AlphaFoldDB" id="A0A1B6I7F6"/>
<dbReference type="Pfam" id="PF10324">
    <property type="entry name" value="7TM_GPCR_Srw"/>
    <property type="match status" value="1"/>
</dbReference>
<dbReference type="SUPFAM" id="SSF81321">
    <property type="entry name" value="Family A G protein-coupled receptor-like"/>
    <property type="match status" value="1"/>
</dbReference>
<protein>
    <recommendedName>
        <fullName evidence="7">G-protein coupled receptors family 1 profile domain-containing protein</fullName>
    </recommendedName>
</protein>
<name>A0A1B6I7F6_9HEMI</name>